<protein>
    <submittedName>
        <fullName evidence="7">Lysine transporter LysE</fullName>
    </submittedName>
</protein>
<comment type="subcellular location">
    <subcellularLocation>
        <location evidence="1">Cell membrane</location>
        <topology evidence="1">Multi-pass membrane protein</topology>
    </subcellularLocation>
</comment>
<gene>
    <name evidence="7" type="ORF">CAL24_22500</name>
</gene>
<feature type="transmembrane region" description="Helical" evidence="6">
    <location>
        <begin position="43"/>
        <end position="67"/>
    </location>
</feature>
<evidence type="ECO:0000256" key="6">
    <source>
        <dbReference type="SAM" id="Phobius"/>
    </source>
</evidence>
<keyword evidence="8" id="KW-1185">Reference proteome</keyword>
<keyword evidence="5 6" id="KW-0472">Membrane</keyword>
<dbReference type="Proteomes" id="UP000215633">
    <property type="component" value="Unassembled WGS sequence"/>
</dbReference>
<evidence type="ECO:0000256" key="1">
    <source>
        <dbReference type="ARBA" id="ARBA00004651"/>
    </source>
</evidence>
<evidence type="ECO:0000313" key="8">
    <source>
        <dbReference type="Proteomes" id="UP000215633"/>
    </source>
</evidence>
<proteinExistence type="predicted"/>
<name>A0A261V8T9_9BORD</name>
<dbReference type="PANTHER" id="PTHR30086:SF20">
    <property type="entry name" value="ARGININE EXPORTER PROTEIN ARGO-RELATED"/>
    <property type="match status" value="1"/>
</dbReference>
<keyword evidence="2" id="KW-1003">Cell membrane</keyword>
<evidence type="ECO:0000256" key="4">
    <source>
        <dbReference type="ARBA" id="ARBA00022989"/>
    </source>
</evidence>
<evidence type="ECO:0000313" key="7">
    <source>
        <dbReference type="EMBL" id="OZI69593.1"/>
    </source>
</evidence>
<dbReference type="RefSeq" id="WP_028354377.1">
    <property type="nucleotide sequence ID" value="NZ_NEVT01000009.1"/>
</dbReference>
<comment type="caution">
    <text evidence="7">The sequence shown here is derived from an EMBL/GenBank/DDBJ whole genome shotgun (WGS) entry which is preliminary data.</text>
</comment>
<dbReference type="EMBL" id="NEVT01000009">
    <property type="protein sequence ID" value="OZI69593.1"/>
    <property type="molecule type" value="Genomic_DNA"/>
</dbReference>
<feature type="transmembrane region" description="Helical" evidence="6">
    <location>
        <begin position="189"/>
        <end position="207"/>
    </location>
</feature>
<feature type="transmembrane region" description="Helical" evidence="6">
    <location>
        <begin position="153"/>
        <end position="177"/>
    </location>
</feature>
<accession>A0A261V8T9</accession>
<feature type="transmembrane region" description="Helical" evidence="6">
    <location>
        <begin position="73"/>
        <end position="94"/>
    </location>
</feature>
<reference evidence="8" key="1">
    <citation type="submission" date="2017-05" db="EMBL/GenBank/DDBJ databases">
        <title>Complete and WGS of Bordetella genogroups.</title>
        <authorList>
            <person name="Spilker T."/>
            <person name="Lipuma J."/>
        </authorList>
    </citation>
    <scope>NUCLEOTIDE SEQUENCE [LARGE SCALE GENOMIC DNA]</scope>
    <source>
        <strain evidence="8">AU8256</strain>
    </source>
</reference>
<evidence type="ECO:0000256" key="5">
    <source>
        <dbReference type="ARBA" id="ARBA00023136"/>
    </source>
</evidence>
<sequence length="212" mass="22487">MFSLASLPAFFTAWASGTATGLGLFAVVGAQSAFILRQGLMRAHLLSILAVCAAIDAVFIFASVWGLQAVAAWFPWLTEAVLWFGVAFLAWYALQSARRALRAQGGLVAARQAVPSRRAALLGAAGFTLLNPHFWLDIMVVGSLAHSFEDARLAFAAGALTASLLWLAVLGIGSRLFAPWFANPRAWRVLDGGIAMVLIVLVGRLAYKGLAG</sequence>
<dbReference type="GO" id="GO:0005886">
    <property type="term" value="C:plasma membrane"/>
    <property type="evidence" value="ECO:0007669"/>
    <property type="project" value="UniProtKB-SubCell"/>
</dbReference>
<dbReference type="PANTHER" id="PTHR30086">
    <property type="entry name" value="ARGININE EXPORTER PROTEIN ARGO"/>
    <property type="match status" value="1"/>
</dbReference>
<evidence type="ECO:0000256" key="3">
    <source>
        <dbReference type="ARBA" id="ARBA00022692"/>
    </source>
</evidence>
<dbReference type="GO" id="GO:0015171">
    <property type="term" value="F:amino acid transmembrane transporter activity"/>
    <property type="evidence" value="ECO:0007669"/>
    <property type="project" value="TreeGrafter"/>
</dbReference>
<keyword evidence="3 6" id="KW-0812">Transmembrane</keyword>
<feature type="transmembrane region" description="Helical" evidence="6">
    <location>
        <begin position="12"/>
        <end position="36"/>
    </location>
</feature>
<dbReference type="AlphaFoldDB" id="A0A261V8T9"/>
<keyword evidence="4 6" id="KW-1133">Transmembrane helix</keyword>
<dbReference type="Pfam" id="PF01810">
    <property type="entry name" value="LysE"/>
    <property type="match status" value="1"/>
</dbReference>
<evidence type="ECO:0000256" key="2">
    <source>
        <dbReference type="ARBA" id="ARBA00022475"/>
    </source>
</evidence>
<feature type="transmembrane region" description="Helical" evidence="6">
    <location>
        <begin position="119"/>
        <end position="141"/>
    </location>
</feature>
<organism evidence="7 8">
    <name type="scientific">Bordetella genomosp. 2</name>
    <dbReference type="NCBI Taxonomy" id="1983456"/>
    <lineage>
        <taxon>Bacteria</taxon>
        <taxon>Pseudomonadati</taxon>
        <taxon>Pseudomonadota</taxon>
        <taxon>Betaproteobacteria</taxon>
        <taxon>Burkholderiales</taxon>
        <taxon>Alcaligenaceae</taxon>
        <taxon>Bordetella</taxon>
    </lineage>
</organism>
<dbReference type="InterPro" id="IPR001123">
    <property type="entry name" value="LeuE-type"/>
</dbReference>